<keyword evidence="2" id="KW-1185">Reference proteome</keyword>
<organism evidence="1 2">
    <name type="scientific">Marinobacter metalliresistant</name>
    <dbReference type="NCBI Taxonomy" id="2961995"/>
    <lineage>
        <taxon>Bacteria</taxon>
        <taxon>Pseudomonadati</taxon>
        <taxon>Pseudomonadota</taxon>
        <taxon>Gammaproteobacteria</taxon>
        <taxon>Pseudomonadales</taxon>
        <taxon>Marinobacteraceae</taxon>
        <taxon>Marinobacter</taxon>
    </lineage>
</organism>
<accession>A0ABZ2VXB4</accession>
<evidence type="ECO:0000313" key="1">
    <source>
        <dbReference type="EMBL" id="WZF87107.1"/>
    </source>
</evidence>
<dbReference type="EMBL" id="CP101118">
    <property type="protein sequence ID" value="WZF87107.1"/>
    <property type="molecule type" value="Genomic_DNA"/>
</dbReference>
<evidence type="ECO:0000313" key="2">
    <source>
        <dbReference type="Proteomes" id="UP001475781"/>
    </source>
</evidence>
<reference evidence="1 2" key="1">
    <citation type="submission" date="2022-07" db="EMBL/GenBank/DDBJ databases">
        <title>A copper resistant bacterium isolated from sediment samples of deep sea hydrothermal areas.</title>
        <authorList>
            <person name="Zeng X."/>
        </authorList>
    </citation>
    <scope>NUCLEOTIDE SEQUENCE [LARGE SCALE GENOMIC DNA]</scope>
    <source>
        <strain evidence="2">CuT 6</strain>
    </source>
</reference>
<proteinExistence type="predicted"/>
<sequence length="49" mass="5794">MVWLFSIVYRRWWADDGLRFDLDTLNAGAITEDADYQGLRVTFTGFPHR</sequence>
<name>A0ABZ2VXB4_9GAMM</name>
<gene>
    <name evidence="1" type="ORF">NLK58_12100</name>
</gene>
<protein>
    <submittedName>
        <fullName evidence="1">Uncharacterized protein</fullName>
    </submittedName>
</protein>
<dbReference type="RefSeq" id="WP_205422184.1">
    <property type="nucleotide sequence ID" value="NZ_CP101118.1"/>
</dbReference>
<dbReference type="Proteomes" id="UP001475781">
    <property type="component" value="Chromosome"/>
</dbReference>